<proteinExistence type="predicted"/>
<organism evidence="1 2">
    <name type="scientific">Methylorubrum aminovorans</name>
    <dbReference type="NCBI Taxonomy" id="269069"/>
    <lineage>
        <taxon>Bacteria</taxon>
        <taxon>Pseudomonadati</taxon>
        <taxon>Pseudomonadota</taxon>
        <taxon>Alphaproteobacteria</taxon>
        <taxon>Hyphomicrobiales</taxon>
        <taxon>Methylobacteriaceae</taxon>
        <taxon>Methylorubrum</taxon>
    </lineage>
</organism>
<protein>
    <submittedName>
        <fullName evidence="1">Uncharacterized protein</fullName>
    </submittedName>
</protein>
<evidence type="ECO:0000313" key="1">
    <source>
        <dbReference type="EMBL" id="GJE67904.1"/>
    </source>
</evidence>
<keyword evidence="2" id="KW-1185">Reference proteome</keyword>
<sequence>MQEIFEITPVGGAMTVTEILPELRAVTIREAALH</sequence>
<gene>
    <name evidence="1" type="ORF">LNAOJCKE_5137</name>
</gene>
<comment type="caution">
    <text evidence="1">The sequence shown here is derived from an EMBL/GenBank/DDBJ whole genome shotgun (WGS) entry which is preliminary data.</text>
</comment>
<reference evidence="1" key="2">
    <citation type="submission" date="2021-08" db="EMBL/GenBank/DDBJ databases">
        <authorList>
            <person name="Tani A."/>
            <person name="Ola A."/>
            <person name="Ogura Y."/>
            <person name="Katsura K."/>
            <person name="Hayashi T."/>
        </authorList>
    </citation>
    <scope>NUCLEOTIDE SEQUENCE</scope>
    <source>
        <strain evidence="1">NBRC 15686</strain>
    </source>
</reference>
<dbReference type="Proteomes" id="UP001055039">
    <property type="component" value="Unassembled WGS sequence"/>
</dbReference>
<accession>A0ABQ4UKQ5</accession>
<reference evidence="1" key="1">
    <citation type="journal article" date="2021" name="Front. Microbiol.">
        <title>Comprehensive Comparative Genomics and Phenotyping of Methylobacterium Species.</title>
        <authorList>
            <person name="Alessa O."/>
            <person name="Ogura Y."/>
            <person name="Fujitani Y."/>
            <person name="Takami H."/>
            <person name="Hayashi T."/>
            <person name="Sahin N."/>
            <person name="Tani A."/>
        </authorList>
    </citation>
    <scope>NUCLEOTIDE SEQUENCE</scope>
    <source>
        <strain evidence="1">NBRC 15686</strain>
    </source>
</reference>
<evidence type="ECO:0000313" key="2">
    <source>
        <dbReference type="Proteomes" id="UP001055039"/>
    </source>
</evidence>
<dbReference type="EMBL" id="BPRC01000037">
    <property type="protein sequence ID" value="GJE67904.1"/>
    <property type="molecule type" value="Genomic_DNA"/>
</dbReference>
<name>A0ABQ4UKQ5_9HYPH</name>